<feature type="transmembrane region" description="Helical" evidence="1">
    <location>
        <begin position="148"/>
        <end position="170"/>
    </location>
</feature>
<proteinExistence type="predicted"/>
<evidence type="ECO:0000256" key="1">
    <source>
        <dbReference type="SAM" id="Phobius"/>
    </source>
</evidence>
<dbReference type="RefSeq" id="WP_197003334.1">
    <property type="nucleotide sequence ID" value="NZ_BONS01000043.1"/>
</dbReference>
<reference evidence="2" key="1">
    <citation type="submission" date="2020-11" db="EMBL/GenBank/DDBJ databases">
        <title>Sequencing the genomes of 1000 actinobacteria strains.</title>
        <authorList>
            <person name="Klenk H.-P."/>
        </authorList>
    </citation>
    <scope>NUCLEOTIDE SEQUENCE</scope>
    <source>
        <strain evidence="2">DSM 45356</strain>
    </source>
</reference>
<keyword evidence="1" id="KW-1133">Transmembrane helix</keyword>
<dbReference type="EMBL" id="JADOUF010000001">
    <property type="protein sequence ID" value="MBG6136343.1"/>
    <property type="molecule type" value="Genomic_DNA"/>
</dbReference>
<accession>A0A8J7GHH0</accession>
<keyword evidence="1" id="KW-0472">Membrane</keyword>
<organism evidence="2 3">
    <name type="scientific">Longispora fulva</name>
    <dbReference type="NCBI Taxonomy" id="619741"/>
    <lineage>
        <taxon>Bacteria</taxon>
        <taxon>Bacillati</taxon>
        <taxon>Actinomycetota</taxon>
        <taxon>Actinomycetes</taxon>
        <taxon>Micromonosporales</taxon>
        <taxon>Micromonosporaceae</taxon>
        <taxon>Longispora</taxon>
    </lineage>
</organism>
<feature type="transmembrane region" description="Helical" evidence="1">
    <location>
        <begin position="75"/>
        <end position="93"/>
    </location>
</feature>
<feature type="transmembrane region" description="Helical" evidence="1">
    <location>
        <begin position="190"/>
        <end position="210"/>
    </location>
</feature>
<gene>
    <name evidence="2" type="ORF">IW245_002537</name>
</gene>
<keyword evidence="1" id="KW-0812">Transmembrane</keyword>
<feature type="transmembrane region" description="Helical" evidence="1">
    <location>
        <begin position="7"/>
        <end position="29"/>
    </location>
</feature>
<keyword evidence="3" id="KW-1185">Reference proteome</keyword>
<evidence type="ECO:0008006" key="4">
    <source>
        <dbReference type="Google" id="ProtNLM"/>
    </source>
</evidence>
<sequence length="513" mass="56130">MRPRALAYMVLVLASIAAVGFVTGSWRHFLDFLHWPWRVYPVLISLGVIGDFALKGLRKPTPSSARSWLRTRKPAFLVLLLAVLAAAVELTEIRRHLLDFLHWSWWVYPALIGLVGIGAYAAKELGRHTAPIAPQRPAKSASMRQISAWWMVAGIVAVTATMWITTALLLQQAAAAGSSADRASARIEAVRTGLTAAGGVGAATALLLAFRRQKHQEWVAAGVDYDAAEKRITELYVKSIEQLGSAMAPVRLGGFYALERLAQNNPEHRQTITDVICAYLRMPYTPPGIATDSAVSSEVPAGVAPPTTVEPGNRKSREELQVRLAAQRILTGHLRDDRPDGGVFPPNAEQYPRYWNVQLDLTAATLVDLDLSRCHLRKATFDSAAFHGGSTFNGTLFAGRTGFNAATFTGDVTFAGAYFTDDIDLRSATFYTNDIGLGHAKFAKRADCTGAQVREDRDSSRDWKRPESAYGMGPYGPFTDPYNPPDTRCPGGWHLGPAVDGWQPFVEAEPEIW</sequence>
<evidence type="ECO:0000313" key="3">
    <source>
        <dbReference type="Proteomes" id="UP000622552"/>
    </source>
</evidence>
<dbReference type="Gene3D" id="2.160.20.80">
    <property type="entry name" value="E3 ubiquitin-protein ligase SopA"/>
    <property type="match status" value="1"/>
</dbReference>
<evidence type="ECO:0000313" key="2">
    <source>
        <dbReference type="EMBL" id="MBG6136343.1"/>
    </source>
</evidence>
<feature type="transmembrane region" description="Helical" evidence="1">
    <location>
        <begin position="105"/>
        <end position="122"/>
    </location>
</feature>
<name>A0A8J7GHH0_9ACTN</name>
<protein>
    <recommendedName>
        <fullName evidence="4">Pentapeptide repeat protein</fullName>
    </recommendedName>
</protein>
<feature type="transmembrane region" description="Helical" evidence="1">
    <location>
        <begin position="35"/>
        <end position="54"/>
    </location>
</feature>
<comment type="caution">
    <text evidence="2">The sequence shown here is derived from an EMBL/GenBank/DDBJ whole genome shotgun (WGS) entry which is preliminary data.</text>
</comment>
<dbReference type="Proteomes" id="UP000622552">
    <property type="component" value="Unassembled WGS sequence"/>
</dbReference>
<dbReference type="AlphaFoldDB" id="A0A8J7GHH0"/>